<protein>
    <submittedName>
        <fullName evidence="1">Uncharacterized protein</fullName>
    </submittedName>
</protein>
<dbReference type="EMBL" id="CP039734">
    <property type="protein sequence ID" value="QIR77180.1"/>
    <property type="molecule type" value="Genomic_DNA"/>
</dbReference>
<dbReference type="Proteomes" id="UP000502831">
    <property type="component" value="Chromosome"/>
</dbReference>
<dbReference type="AlphaFoldDB" id="A0AA92FJ20"/>
<proteinExistence type="predicted"/>
<sequence>MRGLLSFLVFASSLCATEIVVDGKYSSLLGNPYKAKLEVKSSDMSIISGSSKVINAVVNTGKTDFGSMYRQPEFTIDASACNKVLKSFLSEDYKIVDGVQNTASLVN</sequence>
<accession>A0AA92FJ20</accession>
<name>A0AA92FJ20_9BACT</name>
<evidence type="ECO:0000313" key="2">
    <source>
        <dbReference type="Proteomes" id="UP000502831"/>
    </source>
</evidence>
<gene>
    <name evidence="1" type="ORF">FA584_13630</name>
</gene>
<evidence type="ECO:0000313" key="1">
    <source>
        <dbReference type="EMBL" id="QIR77180.1"/>
    </source>
</evidence>
<organism evidence="1 2">
    <name type="scientific">Sulfurospirillum diekertiae</name>
    <dbReference type="NCBI Taxonomy" id="1854492"/>
    <lineage>
        <taxon>Bacteria</taxon>
        <taxon>Pseudomonadati</taxon>
        <taxon>Campylobacterota</taxon>
        <taxon>Epsilonproteobacteria</taxon>
        <taxon>Campylobacterales</taxon>
        <taxon>Sulfurospirillaceae</taxon>
        <taxon>Sulfurospirillum</taxon>
    </lineage>
</organism>
<reference evidence="1 2" key="1">
    <citation type="journal article" date="2017" name="Environ. Sci. Technol.">
        <title>Organohalide Respiration with Chlorinated Ethenes under Low pH Conditions.</title>
        <authorList>
            <person name="Yang Y."/>
            <person name="Capiro N.L."/>
            <person name="Marcet T.F."/>
            <person name="Yan J."/>
            <person name="Pennell K.D."/>
            <person name="Loffler F.E."/>
        </authorList>
    </citation>
    <scope>NUCLEOTIDE SEQUENCE [LARGE SCALE GENOMIC DNA]</scope>
    <source>
        <strain evidence="1 2">ACSDCE</strain>
    </source>
</reference>
<dbReference type="RefSeq" id="WP_167750564.1">
    <property type="nucleotide sequence ID" value="NZ_CP039734.2"/>
</dbReference>